<dbReference type="GO" id="GO:0015159">
    <property type="term" value="F:polysaccharide transmembrane transporter activity"/>
    <property type="evidence" value="ECO:0007669"/>
    <property type="project" value="InterPro"/>
</dbReference>
<evidence type="ECO:0000313" key="19">
    <source>
        <dbReference type="Proteomes" id="UP000315164"/>
    </source>
</evidence>
<evidence type="ECO:0000256" key="4">
    <source>
        <dbReference type="ARBA" id="ARBA00022452"/>
    </source>
</evidence>
<dbReference type="GO" id="GO:0006811">
    <property type="term" value="P:monoatomic ion transport"/>
    <property type="evidence" value="ECO:0007669"/>
    <property type="project" value="UniProtKB-KW"/>
</dbReference>
<keyword evidence="6" id="KW-0812">Transmembrane</keyword>
<dbReference type="InterPro" id="IPR049712">
    <property type="entry name" value="Poly_export"/>
</dbReference>
<keyword evidence="4" id="KW-1134">Transmembrane beta strand</keyword>
<keyword evidence="14" id="KW-0449">Lipoprotein</keyword>
<keyword evidence="13" id="KW-0998">Cell outer membrane</keyword>
<dbReference type="Proteomes" id="UP000318394">
    <property type="component" value="Unassembled WGS sequence"/>
</dbReference>
<dbReference type="Pfam" id="PF22461">
    <property type="entry name" value="SLBB_2"/>
    <property type="match status" value="1"/>
</dbReference>
<evidence type="ECO:0000256" key="6">
    <source>
        <dbReference type="ARBA" id="ARBA00022692"/>
    </source>
</evidence>
<evidence type="ECO:0000256" key="5">
    <source>
        <dbReference type="ARBA" id="ARBA00022597"/>
    </source>
</evidence>
<evidence type="ECO:0000256" key="9">
    <source>
        <dbReference type="ARBA" id="ARBA00023065"/>
    </source>
</evidence>
<dbReference type="Gene3D" id="3.10.560.10">
    <property type="entry name" value="Outer membrane lipoprotein wza domain like"/>
    <property type="match status" value="2"/>
</dbReference>
<gene>
    <name evidence="18" type="ORF">FEA53_07100</name>
    <name evidence="17" type="ORF">FEB89_06655</name>
</gene>
<keyword evidence="5" id="KW-0762">Sugar transport</keyword>
<evidence type="ECO:0000256" key="12">
    <source>
        <dbReference type="ARBA" id="ARBA00023139"/>
    </source>
</evidence>
<name>A0A547EHG7_MANHA</name>
<dbReference type="PANTHER" id="PTHR33619:SF3">
    <property type="entry name" value="POLYSACCHARIDE EXPORT PROTEIN GFCE-RELATED"/>
    <property type="match status" value="1"/>
</dbReference>
<comment type="subcellular location">
    <subcellularLocation>
        <location evidence="1">Cell outer membrane</location>
        <topology evidence="1">Multi-pass membrane protein</topology>
    </subcellularLocation>
</comment>
<evidence type="ECO:0000313" key="20">
    <source>
        <dbReference type="Proteomes" id="UP000318394"/>
    </source>
</evidence>
<dbReference type="PROSITE" id="PS51257">
    <property type="entry name" value="PROKAR_LIPOPROTEIN"/>
    <property type="match status" value="1"/>
</dbReference>
<dbReference type="InterPro" id="IPR003715">
    <property type="entry name" value="Poly_export_N"/>
</dbReference>
<accession>A0A547EHG7</accession>
<keyword evidence="9" id="KW-0406">Ion transport</keyword>
<sequence length="394" mass="42929">MKQKKLNTTLLFITLSLISACSSLPTSGPSYSEILASNENTAETQLPEVNLIKLDNITVQNLYQEQQSQRFSGFDGSMGVGGYAGTVNVGDILEISIWEAPPAVLFGGTFSAEGQGNGHLTQLPQQMVNKNGTVTVPFIGNIKVAGKTPEVIQNQIVGALSRKANQPQALVRIANNLSSDVTVIRQGNSIRMPLSANNERILDAVAAVGGTSENIEDVTVRLTRGNKVRSMAFETLIADPSQNITLRSGDVIALMNTPYSFTGLGAVGNNQQMRFSSKGITLAEAIGKMGGLIDERSDPRGVFVFRHIPFTQLDYDNQAQWREKGYAEGMDVPTVYQVNLLKPQSMFLLQRFPIQDKDIVYVSNAPLSEFQKFLRMIFSITTPITGTANTIRAY</sequence>
<evidence type="ECO:0000313" key="18">
    <source>
        <dbReference type="EMBL" id="TRB74702.1"/>
    </source>
</evidence>
<evidence type="ECO:0000256" key="11">
    <source>
        <dbReference type="ARBA" id="ARBA00023136"/>
    </source>
</evidence>
<evidence type="ECO:0000256" key="7">
    <source>
        <dbReference type="ARBA" id="ARBA00022729"/>
    </source>
</evidence>
<proteinExistence type="inferred from homology"/>
<dbReference type="GO" id="GO:0009279">
    <property type="term" value="C:cell outer membrane"/>
    <property type="evidence" value="ECO:0007669"/>
    <property type="project" value="UniProtKB-SubCell"/>
</dbReference>
<keyword evidence="11" id="KW-0472">Membrane</keyword>
<feature type="domain" description="Polysaccharide export protein N-terminal" evidence="15">
    <location>
        <begin position="86"/>
        <end position="173"/>
    </location>
</feature>
<keyword evidence="8" id="KW-0625">Polysaccharide transport</keyword>
<comment type="similarity">
    <text evidence="2">Belongs to the BexD/CtrA/VexA family.</text>
</comment>
<comment type="caution">
    <text evidence="18">The sequence shown here is derived from an EMBL/GenBank/DDBJ whole genome shotgun (WGS) entry which is preliminary data.</text>
</comment>
<evidence type="ECO:0000259" key="15">
    <source>
        <dbReference type="Pfam" id="PF02563"/>
    </source>
</evidence>
<feature type="domain" description="SLBB" evidence="16">
    <location>
        <begin position="264"/>
        <end position="362"/>
    </location>
</feature>
<evidence type="ECO:0000256" key="14">
    <source>
        <dbReference type="ARBA" id="ARBA00023288"/>
    </source>
</evidence>
<keyword evidence="12" id="KW-0564">Palmitate</keyword>
<evidence type="ECO:0000313" key="17">
    <source>
        <dbReference type="EMBL" id="TRB37873.1"/>
    </source>
</evidence>
<dbReference type="KEGG" id="mhaq:WC39_00325"/>
<dbReference type="InterPro" id="IPR054765">
    <property type="entry name" value="SLBB_dom"/>
</dbReference>
<dbReference type="EMBL" id="VAJI01000010">
    <property type="protein sequence ID" value="TRB37873.1"/>
    <property type="molecule type" value="Genomic_DNA"/>
</dbReference>
<dbReference type="RefSeq" id="WP_006248285.1">
    <property type="nucleotide sequence ID" value="NZ_CP011098.1"/>
</dbReference>
<evidence type="ECO:0000256" key="10">
    <source>
        <dbReference type="ARBA" id="ARBA00023114"/>
    </source>
</evidence>
<dbReference type="PANTHER" id="PTHR33619">
    <property type="entry name" value="POLYSACCHARIDE EXPORT PROTEIN GFCE-RELATED"/>
    <property type="match status" value="1"/>
</dbReference>
<keyword evidence="20" id="KW-1185">Reference proteome</keyword>
<evidence type="ECO:0000256" key="8">
    <source>
        <dbReference type="ARBA" id="ARBA00023047"/>
    </source>
</evidence>
<dbReference type="EMBL" id="VAJB01000011">
    <property type="protein sequence ID" value="TRB74702.1"/>
    <property type="molecule type" value="Genomic_DNA"/>
</dbReference>
<dbReference type="Proteomes" id="UP000315164">
    <property type="component" value="Unassembled WGS sequence"/>
</dbReference>
<keyword evidence="7" id="KW-0732">Signal</keyword>
<protein>
    <submittedName>
        <fullName evidence="18">Polysaccharide export protein</fullName>
    </submittedName>
</protein>
<dbReference type="Gene3D" id="3.30.1950.10">
    <property type="entry name" value="wza like domain"/>
    <property type="match status" value="1"/>
</dbReference>
<evidence type="ECO:0000256" key="13">
    <source>
        <dbReference type="ARBA" id="ARBA00023237"/>
    </source>
</evidence>
<keyword evidence="10" id="KW-0626">Porin</keyword>
<dbReference type="GO" id="GO:0015288">
    <property type="term" value="F:porin activity"/>
    <property type="evidence" value="ECO:0007669"/>
    <property type="project" value="UniProtKB-KW"/>
</dbReference>
<evidence type="ECO:0000256" key="2">
    <source>
        <dbReference type="ARBA" id="ARBA00009450"/>
    </source>
</evidence>
<dbReference type="KEGG" id="mhay:VK67_00330"/>
<dbReference type="GO" id="GO:0046930">
    <property type="term" value="C:pore complex"/>
    <property type="evidence" value="ECO:0007669"/>
    <property type="project" value="UniProtKB-KW"/>
</dbReference>
<dbReference type="AlphaFoldDB" id="A0A547EHG7"/>
<keyword evidence="3" id="KW-0813">Transport</keyword>
<evidence type="ECO:0000256" key="3">
    <source>
        <dbReference type="ARBA" id="ARBA00022448"/>
    </source>
</evidence>
<dbReference type="GeneID" id="67367697"/>
<evidence type="ECO:0000256" key="1">
    <source>
        <dbReference type="ARBA" id="ARBA00004571"/>
    </source>
</evidence>
<dbReference type="Pfam" id="PF02563">
    <property type="entry name" value="Poly_export"/>
    <property type="match status" value="1"/>
</dbReference>
<organism evidence="18 19">
    <name type="scientific">Mannheimia haemolytica</name>
    <name type="common">Pasteurella haemolytica</name>
    <dbReference type="NCBI Taxonomy" id="75985"/>
    <lineage>
        <taxon>Bacteria</taxon>
        <taxon>Pseudomonadati</taxon>
        <taxon>Pseudomonadota</taxon>
        <taxon>Gammaproteobacteria</taxon>
        <taxon>Pasteurellales</taxon>
        <taxon>Pasteurellaceae</taxon>
        <taxon>Mannheimia</taxon>
    </lineage>
</organism>
<reference evidence="19 20" key="1">
    <citation type="journal article" date="2019" name="Vet. Microbiol.">
        <title>Genetic characterization of susceptible and multi-drug resistant Mannheimia haemolytica isolated from high-risk stocker calves prior to and after antimicrobial metaphylaxis.</title>
        <authorList>
            <person name="Snyder E.R."/>
            <person name="Alvarez-Narvaez S."/>
            <person name="Credille B.C."/>
        </authorList>
    </citation>
    <scope>NUCLEOTIDE SEQUENCE [LARGE SCALE GENOMIC DNA]</scope>
    <source>
        <strain evidence="18 19">UGA-R5-128-1</strain>
        <strain evidence="17 20">UGA-R7-163-1</strain>
    </source>
</reference>
<dbReference type="OrthoDB" id="9808948at2"/>
<evidence type="ECO:0000259" key="16">
    <source>
        <dbReference type="Pfam" id="PF22461"/>
    </source>
</evidence>